<protein>
    <submittedName>
        <fullName evidence="5">FadR/GntR family transcriptional regulator</fullName>
    </submittedName>
</protein>
<dbReference type="Proteomes" id="UP001185755">
    <property type="component" value="Unassembled WGS sequence"/>
</dbReference>
<evidence type="ECO:0000259" key="4">
    <source>
        <dbReference type="PROSITE" id="PS50949"/>
    </source>
</evidence>
<dbReference type="Gene3D" id="1.20.120.530">
    <property type="entry name" value="GntR ligand-binding domain-like"/>
    <property type="match status" value="1"/>
</dbReference>
<dbReference type="InterPro" id="IPR000524">
    <property type="entry name" value="Tscrpt_reg_HTH_GntR"/>
</dbReference>
<keyword evidence="2" id="KW-0238">DNA-binding</keyword>
<evidence type="ECO:0000313" key="6">
    <source>
        <dbReference type="Proteomes" id="UP001185755"/>
    </source>
</evidence>
<dbReference type="Gene3D" id="1.10.10.10">
    <property type="entry name" value="Winged helix-like DNA-binding domain superfamily/Winged helix DNA-binding domain"/>
    <property type="match status" value="1"/>
</dbReference>
<gene>
    <name evidence="5" type="ORF">R3P96_22890</name>
</gene>
<keyword evidence="1" id="KW-0805">Transcription regulation</keyword>
<evidence type="ECO:0000256" key="1">
    <source>
        <dbReference type="ARBA" id="ARBA00023015"/>
    </source>
</evidence>
<feature type="domain" description="HTH gntR-type" evidence="4">
    <location>
        <begin position="17"/>
        <end position="85"/>
    </location>
</feature>
<dbReference type="Pfam" id="PF07729">
    <property type="entry name" value="FCD"/>
    <property type="match status" value="1"/>
</dbReference>
<dbReference type="PANTHER" id="PTHR43537:SF5">
    <property type="entry name" value="UXU OPERON TRANSCRIPTIONAL REGULATOR"/>
    <property type="match status" value="1"/>
</dbReference>
<dbReference type="EMBL" id="JAWLJX010000011">
    <property type="protein sequence ID" value="MDV6264193.1"/>
    <property type="molecule type" value="Genomic_DNA"/>
</dbReference>
<comment type="caution">
    <text evidence="5">The sequence shown here is derived from an EMBL/GenBank/DDBJ whole genome shotgun (WGS) entry which is preliminary data.</text>
</comment>
<evidence type="ECO:0000256" key="3">
    <source>
        <dbReference type="ARBA" id="ARBA00023163"/>
    </source>
</evidence>
<dbReference type="CDD" id="cd07377">
    <property type="entry name" value="WHTH_GntR"/>
    <property type="match status" value="1"/>
</dbReference>
<dbReference type="PANTHER" id="PTHR43537">
    <property type="entry name" value="TRANSCRIPTIONAL REGULATOR, GNTR FAMILY"/>
    <property type="match status" value="1"/>
</dbReference>
<dbReference type="Pfam" id="PF00392">
    <property type="entry name" value="GntR"/>
    <property type="match status" value="1"/>
</dbReference>
<dbReference type="SMART" id="SM00345">
    <property type="entry name" value="HTH_GNTR"/>
    <property type="match status" value="1"/>
</dbReference>
<dbReference type="SMART" id="SM00895">
    <property type="entry name" value="FCD"/>
    <property type="match status" value="1"/>
</dbReference>
<evidence type="ECO:0000313" key="5">
    <source>
        <dbReference type="EMBL" id="MDV6264193.1"/>
    </source>
</evidence>
<dbReference type="PROSITE" id="PS50949">
    <property type="entry name" value="HTH_GNTR"/>
    <property type="match status" value="1"/>
</dbReference>
<accession>A0ABU4BIZ5</accession>
<dbReference type="PRINTS" id="PR00035">
    <property type="entry name" value="HTHGNTR"/>
</dbReference>
<evidence type="ECO:0000256" key="2">
    <source>
        <dbReference type="ARBA" id="ARBA00023125"/>
    </source>
</evidence>
<dbReference type="InterPro" id="IPR036390">
    <property type="entry name" value="WH_DNA-bd_sf"/>
</dbReference>
<dbReference type="InterPro" id="IPR008920">
    <property type="entry name" value="TF_FadR/GntR_C"/>
</dbReference>
<organism evidence="5 6">
    <name type="scientific">Rhodococcoides yunnanense</name>
    <dbReference type="NCBI Taxonomy" id="278209"/>
    <lineage>
        <taxon>Bacteria</taxon>
        <taxon>Bacillati</taxon>
        <taxon>Actinomycetota</taxon>
        <taxon>Actinomycetes</taxon>
        <taxon>Mycobacteriales</taxon>
        <taxon>Nocardiaceae</taxon>
        <taxon>Rhodococcoides</taxon>
    </lineage>
</organism>
<dbReference type="InterPro" id="IPR011711">
    <property type="entry name" value="GntR_C"/>
</dbReference>
<dbReference type="InterPro" id="IPR036388">
    <property type="entry name" value="WH-like_DNA-bd_sf"/>
</dbReference>
<proteinExistence type="predicted"/>
<dbReference type="SUPFAM" id="SSF46785">
    <property type="entry name" value="Winged helix' DNA-binding domain"/>
    <property type="match status" value="1"/>
</dbReference>
<sequence>MNLSDSWAVRQPTNARMSASEAVFADLRAAISSGDLPVGQKLPSEAALATRHSVSRSVIREALRSCHALGLTETKTGLGTFVVRDRVGSDLDIGNYAARELMEARPHVEIPAAGWAAERRTEEELTVLAGLADEMRSEDDHEAWVLLDAQFHTSIARASKNRVFEAIIVDIRDALTRQSETLNLVAHRQQQSNVEHDAIVDGIRSGRYDDAADAMTAHLDAVRGAVESLADSPGASATD</sequence>
<keyword evidence="3" id="KW-0804">Transcription</keyword>
<reference evidence="5 6" key="1">
    <citation type="submission" date="2023-10" db="EMBL/GenBank/DDBJ databases">
        <title>Development of a sustainable strategy for remediation of hydrocarbon-contaminated territories based on the waste exchange concept.</title>
        <authorList>
            <person name="Krivoruchko A."/>
        </authorList>
    </citation>
    <scope>NUCLEOTIDE SEQUENCE [LARGE SCALE GENOMIC DNA]</scope>
    <source>
        <strain evidence="5 6">IEGM 1323</strain>
    </source>
</reference>
<dbReference type="SUPFAM" id="SSF48008">
    <property type="entry name" value="GntR ligand-binding domain-like"/>
    <property type="match status" value="1"/>
</dbReference>
<keyword evidence="6" id="KW-1185">Reference proteome</keyword>
<dbReference type="RefSeq" id="WP_317566271.1">
    <property type="nucleotide sequence ID" value="NZ_JAWLJX010000011.1"/>
</dbReference>
<name>A0ABU4BIZ5_9NOCA</name>